<dbReference type="Proteomes" id="UP001297581">
    <property type="component" value="Unassembled WGS sequence"/>
</dbReference>
<dbReference type="RefSeq" id="WP_240591755.1">
    <property type="nucleotide sequence ID" value="NZ_JAKUDL010000005.1"/>
</dbReference>
<evidence type="ECO:0000259" key="1">
    <source>
        <dbReference type="Pfam" id="PF17891"/>
    </source>
</evidence>
<accession>A0AAJ1BJ18</accession>
<feature type="domain" description="Mu-like prophage FluMu N-terminal" evidence="1">
    <location>
        <begin position="18"/>
        <end position="55"/>
    </location>
</feature>
<dbReference type="InterPro" id="IPR041227">
    <property type="entry name" value="FluMu_N"/>
</dbReference>
<name>A0AAJ1BJ18_9GAMM</name>
<evidence type="ECO:0000313" key="3">
    <source>
        <dbReference type="Proteomes" id="UP001297581"/>
    </source>
</evidence>
<proteinExistence type="predicted"/>
<evidence type="ECO:0000313" key="2">
    <source>
        <dbReference type="EMBL" id="MCH4295572.1"/>
    </source>
</evidence>
<dbReference type="Gene3D" id="3.40.5.80">
    <property type="match status" value="1"/>
</dbReference>
<organism evidence="2 3">
    <name type="scientific">Shewanella zhuhaiensis</name>
    <dbReference type="NCBI Taxonomy" id="2919576"/>
    <lineage>
        <taxon>Bacteria</taxon>
        <taxon>Pseudomonadati</taxon>
        <taxon>Pseudomonadota</taxon>
        <taxon>Gammaproteobacteria</taxon>
        <taxon>Alteromonadales</taxon>
        <taxon>Shewanellaceae</taxon>
        <taxon>Shewanella</taxon>
    </lineage>
</organism>
<dbReference type="SUPFAM" id="SSF160059">
    <property type="entry name" value="PriA/YqbF domain"/>
    <property type="match status" value="1"/>
</dbReference>
<dbReference type="Pfam" id="PF17891">
    <property type="entry name" value="FluMu_N"/>
    <property type="match status" value="1"/>
</dbReference>
<sequence>MANPTISKLAVLIAVCLAHDGYRRAGLSFKRGENKLDPESLSEDQVAALEADPRILLELRSPDGEPVPQSALVSAPGSLDTANGDKALSFAEAVATLEPDNREHFTSGGKPQLEVLGKLMGKTLTAAERDAQWLAYQAAAGSGATA</sequence>
<protein>
    <submittedName>
        <fullName evidence="2">HI1506-related protein</fullName>
    </submittedName>
</protein>
<comment type="caution">
    <text evidence="2">The sequence shown here is derived from an EMBL/GenBank/DDBJ whole genome shotgun (WGS) entry which is preliminary data.</text>
</comment>
<reference evidence="2 3" key="1">
    <citation type="submission" date="2022-02" db="EMBL/GenBank/DDBJ databases">
        <title>The genome sequence of Shewanella sp. 3B26.</title>
        <authorList>
            <person name="Du J."/>
        </authorList>
    </citation>
    <scope>NUCLEOTIDE SEQUENCE [LARGE SCALE GENOMIC DNA]</scope>
    <source>
        <strain evidence="2 3">3B26</strain>
    </source>
</reference>
<gene>
    <name evidence="2" type="ORF">MJ923_14785</name>
</gene>
<dbReference type="EMBL" id="JAKUDL010000005">
    <property type="protein sequence ID" value="MCH4295572.1"/>
    <property type="molecule type" value="Genomic_DNA"/>
</dbReference>
<dbReference type="AlphaFoldDB" id="A0AAJ1BJ18"/>
<keyword evidence="3" id="KW-1185">Reference proteome</keyword>